<protein>
    <submittedName>
        <fullName evidence="9">Site-specific recombinase, phage integrase family</fullName>
    </submittedName>
</protein>
<dbReference type="GO" id="GO:0003677">
    <property type="term" value="F:DNA binding"/>
    <property type="evidence" value="ECO:0007669"/>
    <property type="project" value="UniProtKB-UniRule"/>
</dbReference>
<keyword evidence="10" id="KW-1185">Reference proteome</keyword>
<evidence type="ECO:0000256" key="3">
    <source>
        <dbReference type="ARBA" id="ARBA00022908"/>
    </source>
</evidence>
<dbReference type="Gene3D" id="1.10.150.130">
    <property type="match status" value="1"/>
</dbReference>
<dbReference type="CDD" id="cd01189">
    <property type="entry name" value="INT_ICEBs1_C_like"/>
    <property type="match status" value="1"/>
</dbReference>
<dbReference type="Gene3D" id="1.10.443.10">
    <property type="entry name" value="Intergrase catalytic core"/>
    <property type="match status" value="1"/>
</dbReference>
<dbReference type="PANTHER" id="PTHR30629">
    <property type="entry name" value="PROPHAGE INTEGRASE"/>
    <property type="match status" value="1"/>
</dbReference>
<name>E9SCP4_RUMAL</name>
<evidence type="ECO:0000256" key="4">
    <source>
        <dbReference type="ARBA" id="ARBA00023125"/>
    </source>
</evidence>
<organism evidence="9 10">
    <name type="scientific">Ruminococcus albus 8</name>
    <dbReference type="NCBI Taxonomy" id="246199"/>
    <lineage>
        <taxon>Bacteria</taxon>
        <taxon>Bacillati</taxon>
        <taxon>Bacillota</taxon>
        <taxon>Clostridia</taxon>
        <taxon>Eubacteriales</taxon>
        <taxon>Oscillospiraceae</taxon>
        <taxon>Ruminococcus</taxon>
    </lineage>
</organism>
<proteinExistence type="inferred from homology"/>
<dbReference type="AlphaFoldDB" id="E9SCP4"/>
<dbReference type="STRING" id="246199.CUS_6648"/>
<dbReference type="Proteomes" id="UP000004259">
    <property type="component" value="Unassembled WGS sequence"/>
</dbReference>
<dbReference type="InterPro" id="IPR050808">
    <property type="entry name" value="Phage_Integrase"/>
</dbReference>
<feature type="domain" description="Tyr recombinase" evidence="7">
    <location>
        <begin position="163"/>
        <end position="362"/>
    </location>
</feature>
<dbReference type="InterPro" id="IPR002104">
    <property type="entry name" value="Integrase_catalytic"/>
</dbReference>
<dbReference type="SUPFAM" id="SSF56349">
    <property type="entry name" value="DNA breaking-rejoining enzymes"/>
    <property type="match status" value="1"/>
</dbReference>
<evidence type="ECO:0000313" key="10">
    <source>
        <dbReference type="Proteomes" id="UP000004259"/>
    </source>
</evidence>
<keyword evidence="4 6" id="KW-0238">DNA-binding</keyword>
<dbReference type="EMBL" id="ADKM02000085">
    <property type="protein sequence ID" value="EGC02936.1"/>
    <property type="molecule type" value="Genomic_DNA"/>
</dbReference>
<dbReference type="Pfam" id="PF00589">
    <property type="entry name" value="Phage_integrase"/>
    <property type="match status" value="1"/>
</dbReference>
<dbReference type="PROSITE" id="PS51900">
    <property type="entry name" value="CB"/>
    <property type="match status" value="1"/>
</dbReference>
<dbReference type="InterPro" id="IPR044068">
    <property type="entry name" value="CB"/>
</dbReference>
<gene>
    <name evidence="9" type="ORF">CUS_6648</name>
</gene>
<evidence type="ECO:0000256" key="5">
    <source>
        <dbReference type="ARBA" id="ARBA00023172"/>
    </source>
</evidence>
<dbReference type="GO" id="GO:0015074">
    <property type="term" value="P:DNA integration"/>
    <property type="evidence" value="ECO:0007669"/>
    <property type="project" value="UniProtKB-KW"/>
</dbReference>
<dbReference type="InterPro" id="IPR010998">
    <property type="entry name" value="Integrase_recombinase_N"/>
</dbReference>
<evidence type="ECO:0000256" key="1">
    <source>
        <dbReference type="ARBA" id="ARBA00003283"/>
    </source>
</evidence>
<comment type="caution">
    <text evidence="9">The sequence shown here is derived from an EMBL/GenBank/DDBJ whole genome shotgun (WGS) entry which is preliminary data.</text>
</comment>
<comment type="function">
    <text evidence="1">Site-specific tyrosine recombinase, which acts by catalyzing the cutting and rejoining of the recombining DNA molecules.</text>
</comment>
<dbReference type="InterPro" id="IPR004107">
    <property type="entry name" value="Integrase_SAM-like_N"/>
</dbReference>
<evidence type="ECO:0000256" key="6">
    <source>
        <dbReference type="PROSITE-ProRule" id="PRU01248"/>
    </source>
</evidence>
<evidence type="ECO:0000259" key="7">
    <source>
        <dbReference type="PROSITE" id="PS51898"/>
    </source>
</evidence>
<evidence type="ECO:0000259" key="8">
    <source>
        <dbReference type="PROSITE" id="PS51900"/>
    </source>
</evidence>
<dbReference type="eggNOG" id="COG0582">
    <property type="taxonomic scope" value="Bacteria"/>
</dbReference>
<sequence>MSKGTVYKRKDGRWECRISMGKDESGRRIFRSFYGKSREEAEYKAMIAQGQADEEFAVTEMTFRELVTEWLHVTASRIKESTAANYAMKAEKHLIPAFGEIKCCLLKAKDIYAFIERKLKEGLSVRYLSDIMVLFKSVFRYASREYRIRNVLDGIVLPKKNKPEIAVMNKEQQLRLEKYLDKRPSVTSMGISISMYMGLRIGEVCALQWKDIDLEKRTLTVSKTIQRVQCRTGARHTKLIITEPKSESSKRTIPIPDCLLPMLRQFKDNGEVYVVSGRKKPVEPRTMQYRFAKILHNANLPSFHYHSTRHLFATRCVELGFDVKTLSEILGHSSVEVTIPVPNSNTIPVAVPTDKNNHYNNE</sequence>
<dbReference type="PROSITE" id="PS51898">
    <property type="entry name" value="TYR_RECOMBINASE"/>
    <property type="match status" value="1"/>
</dbReference>
<keyword evidence="5" id="KW-0233">DNA recombination</keyword>
<comment type="similarity">
    <text evidence="2">Belongs to the 'phage' integrase family.</text>
</comment>
<accession>E9SCP4</accession>
<evidence type="ECO:0000313" key="9">
    <source>
        <dbReference type="EMBL" id="EGC02936.1"/>
    </source>
</evidence>
<dbReference type="Pfam" id="PF14659">
    <property type="entry name" value="Phage_int_SAM_3"/>
    <property type="match status" value="1"/>
</dbReference>
<dbReference type="GO" id="GO:0006310">
    <property type="term" value="P:DNA recombination"/>
    <property type="evidence" value="ECO:0007669"/>
    <property type="project" value="UniProtKB-KW"/>
</dbReference>
<dbReference type="PANTHER" id="PTHR30629:SF6">
    <property type="entry name" value="PROPHAGE INTEGRASE INTA-RELATED"/>
    <property type="match status" value="1"/>
</dbReference>
<keyword evidence="3" id="KW-0229">DNA integration</keyword>
<evidence type="ECO:0000256" key="2">
    <source>
        <dbReference type="ARBA" id="ARBA00008857"/>
    </source>
</evidence>
<reference evidence="9 10" key="1">
    <citation type="submission" date="2011-02" db="EMBL/GenBank/DDBJ databases">
        <authorList>
            <person name="Nelson K.E."/>
            <person name="Sutton G."/>
            <person name="Torralba M."/>
            <person name="Durkin S."/>
            <person name="Harkins D."/>
            <person name="Montgomery R."/>
            <person name="Ziemer C."/>
            <person name="Klaassens E."/>
            <person name="Ocuiv P."/>
            <person name="Morrison M."/>
        </authorList>
    </citation>
    <scope>NUCLEOTIDE SEQUENCE [LARGE SCALE GENOMIC DNA]</scope>
    <source>
        <strain evidence="9 10">8</strain>
    </source>
</reference>
<feature type="domain" description="Core-binding (CB)" evidence="8">
    <location>
        <begin position="61"/>
        <end position="143"/>
    </location>
</feature>
<dbReference type="InterPro" id="IPR011010">
    <property type="entry name" value="DNA_brk_join_enz"/>
</dbReference>
<dbReference type="InterPro" id="IPR013762">
    <property type="entry name" value="Integrase-like_cat_sf"/>
</dbReference>
<dbReference type="RefSeq" id="WP_002850021.1">
    <property type="nucleotide sequence ID" value="NZ_ADKM02000085.1"/>
</dbReference>